<gene>
    <name evidence="11" type="primary">mgtE</name>
    <name evidence="11" type="ORF">QTL97_06535</name>
</gene>
<comment type="function">
    <text evidence="9">Acts as a magnesium transporter.</text>
</comment>
<dbReference type="SMART" id="SM00116">
    <property type="entry name" value="CBS"/>
    <property type="match status" value="2"/>
</dbReference>
<dbReference type="SMART" id="SM00924">
    <property type="entry name" value="MgtE_N"/>
    <property type="match status" value="1"/>
</dbReference>
<feature type="transmembrane region" description="Helical" evidence="9">
    <location>
        <begin position="387"/>
        <end position="413"/>
    </location>
</feature>
<keyword evidence="4 9" id="KW-0812">Transmembrane</keyword>
<feature type="transmembrane region" description="Helical" evidence="9">
    <location>
        <begin position="286"/>
        <end position="306"/>
    </location>
</feature>
<dbReference type="Pfam" id="PF01769">
    <property type="entry name" value="MgtE"/>
    <property type="match status" value="1"/>
</dbReference>
<keyword evidence="8" id="KW-0129">CBS domain</keyword>
<dbReference type="InterPro" id="IPR006667">
    <property type="entry name" value="SLC41_membr_dom"/>
</dbReference>
<proteinExistence type="inferred from homology"/>
<evidence type="ECO:0000259" key="10">
    <source>
        <dbReference type="PROSITE" id="PS51371"/>
    </source>
</evidence>
<dbReference type="AlphaFoldDB" id="A0AAW9A6L4"/>
<dbReference type="GO" id="GO:0046872">
    <property type="term" value="F:metal ion binding"/>
    <property type="evidence" value="ECO:0007669"/>
    <property type="project" value="UniProtKB-KW"/>
</dbReference>
<protein>
    <recommendedName>
        <fullName evidence="9">Magnesium transporter MgtE</fullName>
    </recommendedName>
</protein>
<accession>A0AAW9A6L4</accession>
<comment type="subunit">
    <text evidence="9">Homodimer.</text>
</comment>
<organism evidence="11 12">
    <name type="scientific">Sporosarcina thermotolerans</name>
    <dbReference type="NCBI Taxonomy" id="633404"/>
    <lineage>
        <taxon>Bacteria</taxon>
        <taxon>Bacillati</taxon>
        <taxon>Bacillota</taxon>
        <taxon>Bacilli</taxon>
        <taxon>Bacillales</taxon>
        <taxon>Caryophanaceae</taxon>
        <taxon>Sporosarcina</taxon>
    </lineage>
</organism>
<dbReference type="CDD" id="cd04606">
    <property type="entry name" value="CBS_pair_Mg_transporter"/>
    <property type="match status" value="1"/>
</dbReference>
<evidence type="ECO:0000256" key="2">
    <source>
        <dbReference type="ARBA" id="ARBA00009749"/>
    </source>
</evidence>
<dbReference type="SUPFAM" id="SSF54631">
    <property type="entry name" value="CBS-domain pair"/>
    <property type="match status" value="1"/>
</dbReference>
<dbReference type="InterPro" id="IPR046342">
    <property type="entry name" value="CBS_dom_sf"/>
</dbReference>
<dbReference type="GO" id="GO:0015095">
    <property type="term" value="F:magnesium ion transmembrane transporter activity"/>
    <property type="evidence" value="ECO:0007669"/>
    <property type="project" value="UniProtKB-UniRule"/>
</dbReference>
<reference evidence="11 12" key="1">
    <citation type="submission" date="2023-06" db="EMBL/GenBank/DDBJ databases">
        <title>Sporosarcina sp. nov., isolated from Korean traditional fermented seafood 'Jeotgal'.</title>
        <authorList>
            <person name="Yang A.I."/>
            <person name="Shin N.-R."/>
        </authorList>
    </citation>
    <scope>NUCLEOTIDE SEQUENCE [LARGE SCALE GENOMIC DNA]</scope>
    <source>
        <strain evidence="11 12">KCTC43456</strain>
    </source>
</reference>
<comment type="caution">
    <text evidence="11">The sequence shown here is derived from an EMBL/GenBank/DDBJ whole genome shotgun (WGS) entry which is preliminary data.</text>
</comment>
<dbReference type="PANTHER" id="PTHR43773:SF1">
    <property type="entry name" value="MAGNESIUM TRANSPORTER MGTE"/>
    <property type="match status" value="1"/>
</dbReference>
<sequence>MSVNGGKEEISRAIVHLLKEGQKNTFQKVISELSPYDTSIHYRNLPRKRRILFLEWLSLDQLVTLLRYLTRGEQLLVLKKIGPIRSTELMELLKSDELTQLLSDLPDKEVNQLIAQMKDEEKKAIRKQMKYPRKSAGRVMISQYVWVHKSYTVRMTIDKLKHFREFADYLNYVYVIDDEKKLIGVASYRDLLLCKPENPISEVMTSDIVKVNENTKQSEVARMIGRYDFLSVPVVNDENILVGIITADDVLDIVIREANEDIEMLFASGKEIDFHTKPVVAAFKRLPWLVLLLFIGLVSGSIIAKFEATLEAVVALAFFMPMISGMTGNTGTQSLAIVVRGLVTEELTMQKTFSLIFRELLVGIMLGVINGVIIAIIAYFWQQNLALGLVVGASLFATLIIGTLAGTVIPLILNKFKVDPAVASGPLITTINDILSLLIYFGIAAMFISKLM</sequence>
<evidence type="ECO:0000256" key="3">
    <source>
        <dbReference type="ARBA" id="ARBA00022448"/>
    </source>
</evidence>
<dbReference type="InterPro" id="IPR006669">
    <property type="entry name" value="MgtE_transporter"/>
</dbReference>
<dbReference type="Proteomes" id="UP001271648">
    <property type="component" value="Unassembled WGS sequence"/>
</dbReference>
<feature type="transmembrane region" description="Helical" evidence="9">
    <location>
        <begin position="425"/>
        <end position="448"/>
    </location>
</feature>
<dbReference type="InterPro" id="IPR006668">
    <property type="entry name" value="Mg_transptr_MgtE_intracell_dom"/>
</dbReference>
<keyword evidence="3 9" id="KW-0813">Transport</keyword>
<evidence type="ECO:0000256" key="6">
    <source>
        <dbReference type="ARBA" id="ARBA00022989"/>
    </source>
</evidence>
<dbReference type="SUPFAM" id="SSF161093">
    <property type="entry name" value="MgtE membrane domain-like"/>
    <property type="match status" value="1"/>
</dbReference>
<dbReference type="Pfam" id="PF03448">
    <property type="entry name" value="MgtE_N"/>
    <property type="match status" value="1"/>
</dbReference>
<dbReference type="InterPro" id="IPR038076">
    <property type="entry name" value="MgtE_N_sf"/>
</dbReference>
<feature type="transmembrane region" description="Helical" evidence="9">
    <location>
        <begin position="360"/>
        <end position="381"/>
    </location>
</feature>
<evidence type="ECO:0000256" key="1">
    <source>
        <dbReference type="ARBA" id="ARBA00004141"/>
    </source>
</evidence>
<dbReference type="NCBIfam" id="TIGR00400">
    <property type="entry name" value="mgtE"/>
    <property type="match status" value="1"/>
</dbReference>
<keyword evidence="9" id="KW-1003">Cell membrane</keyword>
<dbReference type="Pfam" id="PF00571">
    <property type="entry name" value="CBS"/>
    <property type="match status" value="2"/>
</dbReference>
<keyword evidence="9" id="KW-0479">Metal-binding</keyword>
<dbReference type="PANTHER" id="PTHR43773">
    <property type="entry name" value="MAGNESIUM TRANSPORTER MGTE"/>
    <property type="match status" value="1"/>
</dbReference>
<feature type="transmembrane region" description="Helical" evidence="9">
    <location>
        <begin position="312"/>
        <end position="339"/>
    </location>
</feature>
<dbReference type="Gene3D" id="1.10.357.20">
    <property type="entry name" value="SLC41 divalent cation transporters, integral membrane domain"/>
    <property type="match status" value="1"/>
</dbReference>
<evidence type="ECO:0000256" key="5">
    <source>
        <dbReference type="ARBA" id="ARBA00022842"/>
    </source>
</evidence>
<dbReference type="Gene3D" id="3.10.580.10">
    <property type="entry name" value="CBS-domain"/>
    <property type="match status" value="1"/>
</dbReference>
<keyword evidence="7 9" id="KW-0472">Membrane</keyword>
<dbReference type="EMBL" id="JAUBDJ010000003">
    <property type="protein sequence ID" value="MDW0116585.1"/>
    <property type="molecule type" value="Genomic_DNA"/>
</dbReference>
<dbReference type="InterPro" id="IPR036739">
    <property type="entry name" value="SLC41_membr_dom_sf"/>
</dbReference>
<evidence type="ECO:0000256" key="8">
    <source>
        <dbReference type="PROSITE-ProRule" id="PRU00703"/>
    </source>
</evidence>
<feature type="domain" description="CBS" evidence="10">
    <location>
        <begin position="204"/>
        <end position="262"/>
    </location>
</feature>
<name>A0AAW9A6L4_9BACL</name>
<evidence type="ECO:0000313" key="12">
    <source>
        <dbReference type="Proteomes" id="UP001271648"/>
    </source>
</evidence>
<keyword evidence="6 9" id="KW-1133">Transmembrane helix</keyword>
<evidence type="ECO:0000313" key="11">
    <source>
        <dbReference type="EMBL" id="MDW0116585.1"/>
    </source>
</evidence>
<dbReference type="GO" id="GO:0005886">
    <property type="term" value="C:plasma membrane"/>
    <property type="evidence" value="ECO:0007669"/>
    <property type="project" value="UniProtKB-SubCell"/>
</dbReference>
<evidence type="ECO:0000256" key="9">
    <source>
        <dbReference type="RuleBase" id="RU362011"/>
    </source>
</evidence>
<dbReference type="Gene3D" id="1.25.60.10">
    <property type="entry name" value="MgtE N-terminal domain-like"/>
    <property type="match status" value="1"/>
</dbReference>
<evidence type="ECO:0000256" key="4">
    <source>
        <dbReference type="ARBA" id="ARBA00022692"/>
    </source>
</evidence>
<dbReference type="InterPro" id="IPR000644">
    <property type="entry name" value="CBS_dom"/>
</dbReference>
<comment type="similarity">
    <text evidence="2 9">Belongs to the SLC41A transporter family.</text>
</comment>
<dbReference type="PROSITE" id="PS51371">
    <property type="entry name" value="CBS"/>
    <property type="match status" value="2"/>
</dbReference>
<dbReference type="SUPFAM" id="SSF158791">
    <property type="entry name" value="MgtE N-terminal domain-like"/>
    <property type="match status" value="1"/>
</dbReference>
<evidence type="ECO:0000256" key="7">
    <source>
        <dbReference type="ARBA" id="ARBA00023136"/>
    </source>
</evidence>
<keyword evidence="12" id="KW-1185">Reference proteome</keyword>
<comment type="subcellular location">
    <subcellularLocation>
        <location evidence="9">Cell membrane</location>
        <topology evidence="9">Multi-pass membrane protein</topology>
    </subcellularLocation>
    <subcellularLocation>
        <location evidence="1">Membrane</location>
        <topology evidence="1">Multi-pass membrane protein</topology>
    </subcellularLocation>
</comment>
<feature type="domain" description="CBS" evidence="10">
    <location>
        <begin position="140"/>
        <end position="202"/>
    </location>
</feature>
<keyword evidence="5 9" id="KW-0460">Magnesium</keyword>